<reference evidence="8" key="1">
    <citation type="journal article" date="2020" name="Fungal Divers.">
        <title>Resolving the Mortierellaceae phylogeny through synthesis of multi-gene phylogenetics and phylogenomics.</title>
        <authorList>
            <person name="Vandepol N."/>
            <person name="Liber J."/>
            <person name="Desiro A."/>
            <person name="Na H."/>
            <person name="Kennedy M."/>
            <person name="Barry K."/>
            <person name="Grigoriev I.V."/>
            <person name="Miller A.N."/>
            <person name="O'Donnell K."/>
            <person name="Stajich J.E."/>
            <person name="Bonito G."/>
        </authorList>
    </citation>
    <scope>NUCLEOTIDE SEQUENCE</scope>
    <source>
        <strain evidence="8">KOD948</strain>
    </source>
</reference>
<evidence type="ECO:0000259" key="7">
    <source>
        <dbReference type="PROSITE" id="PS50011"/>
    </source>
</evidence>
<evidence type="ECO:0000256" key="4">
    <source>
        <dbReference type="ARBA" id="ARBA00022840"/>
    </source>
</evidence>
<dbReference type="InterPro" id="IPR008271">
    <property type="entry name" value="Ser/Thr_kinase_AS"/>
</dbReference>
<evidence type="ECO:0000256" key="1">
    <source>
        <dbReference type="ARBA" id="ARBA00022679"/>
    </source>
</evidence>
<feature type="region of interest" description="Disordered" evidence="6">
    <location>
        <begin position="354"/>
        <end position="440"/>
    </location>
</feature>
<dbReference type="InterPro" id="IPR050339">
    <property type="entry name" value="CC_SR_Kinase"/>
</dbReference>
<dbReference type="GO" id="GO:0005737">
    <property type="term" value="C:cytoplasm"/>
    <property type="evidence" value="ECO:0007669"/>
    <property type="project" value="TreeGrafter"/>
</dbReference>
<feature type="compositionally biased region" description="Low complexity" evidence="6">
    <location>
        <begin position="357"/>
        <end position="369"/>
    </location>
</feature>
<evidence type="ECO:0000256" key="6">
    <source>
        <dbReference type="SAM" id="MobiDB-lite"/>
    </source>
</evidence>
<dbReference type="Pfam" id="PF00069">
    <property type="entry name" value="Pkinase"/>
    <property type="match status" value="1"/>
</dbReference>
<feature type="compositionally biased region" description="Pro residues" evidence="6">
    <location>
        <begin position="408"/>
        <end position="419"/>
    </location>
</feature>
<dbReference type="OrthoDB" id="4062651at2759"/>
<dbReference type="PANTHER" id="PTHR11042">
    <property type="entry name" value="EUKARYOTIC TRANSLATION INITIATION FACTOR 2-ALPHA KINASE EIF2-ALPHA KINASE -RELATED"/>
    <property type="match status" value="1"/>
</dbReference>
<dbReference type="PROSITE" id="PS00108">
    <property type="entry name" value="PROTEIN_KINASE_ST"/>
    <property type="match status" value="1"/>
</dbReference>
<dbReference type="SUPFAM" id="SSF56112">
    <property type="entry name" value="Protein kinase-like (PK-like)"/>
    <property type="match status" value="1"/>
</dbReference>
<dbReference type="GO" id="GO:0004713">
    <property type="term" value="F:protein tyrosine kinase activity"/>
    <property type="evidence" value="ECO:0007669"/>
    <property type="project" value="TreeGrafter"/>
</dbReference>
<comment type="caution">
    <text evidence="8">The sequence shown here is derived from an EMBL/GenBank/DDBJ whole genome shotgun (WGS) entry which is preliminary data.</text>
</comment>
<dbReference type="InterPro" id="IPR011009">
    <property type="entry name" value="Kinase-like_dom_sf"/>
</dbReference>
<comment type="similarity">
    <text evidence="5">Belongs to the protein kinase superfamily. Ser/Thr protein kinase family. GCN2 subfamily.</text>
</comment>
<dbReference type="EMBL" id="JAAAJA010000482">
    <property type="protein sequence ID" value="KAG0253055.1"/>
    <property type="molecule type" value="Genomic_DNA"/>
</dbReference>
<dbReference type="InterPro" id="IPR000719">
    <property type="entry name" value="Prot_kinase_dom"/>
</dbReference>
<dbReference type="AlphaFoldDB" id="A0A9P6PVT4"/>
<evidence type="ECO:0000256" key="3">
    <source>
        <dbReference type="ARBA" id="ARBA00022777"/>
    </source>
</evidence>
<evidence type="ECO:0000313" key="9">
    <source>
        <dbReference type="Proteomes" id="UP000726737"/>
    </source>
</evidence>
<dbReference type="SMART" id="SM00220">
    <property type="entry name" value="S_TKc"/>
    <property type="match status" value="1"/>
</dbReference>
<accession>A0A9P6PVT4</accession>
<organism evidence="8 9">
    <name type="scientific">Mortierella polycephala</name>
    <dbReference type="NCBI Taxonomy" id="41804"/>
    <lineage>
        <taxon>Eukaryota</taxon>
        <taxon>Fungi</taxon>
        <taxon>Fungi incertae sedis</taxon>
        <taxon>Mucoromycota</taxon>
        <taxon>Mortierellomycotina</taxon>
        <taxon>Mortierellomycetes</taxon>
        <taxon>Mortierellales</taxon>
        <taxon>Mortierellaceae</taxon>
        <taxon>Mortierella</taxon>
    </lineage>
</organism>
<dbReference type="PANTHER" id="PTHR11042:SF190">
    <property type="entry name" value="MITOSIS INHIBITOR PROTEIN KINASE MIK1"/>
    <property type="match status" value="1"/>
</dbReference>
<sequence length="504" mass="56407">MRHYLLSRKATRAMSCSDLLRTDNECEKDDSFVCAAKCLFTDVDSQTVGLAEAHILSKLHASTTSHPGRQYIVDLFGMYCQTTKRGYFKDDAIIPLEIGMGDKMEDDWILLLEFCQHGSIWDWIRQHPEKVGYRQWLSWVLQLMEAVAYIHEAGLVHHDIKPHNILLDSAFNAKLSDFGASRFLPTDASDMNETNGPCVASRASLQFGLEEGRGRGTLPYSAPEMFASASRGAHYGQAIDIYSLGVSFYVIGLTAQEPFNKLKSVMEMIVWIKKGGFWLWEDQGWVHDRGSIPKARPSSRLSTLSAIQSYSQVQERGCRDERRFRSAISGSSPMNNQVATPPLAPINTQLYRETALSGPSSASSINSPGRVDSYYSHPRTSPLMQPGGAGNTFSTGYSPERSYKGPQPATPVSPLPLPSPIIKTQTPRSSSRRDENRKSGEMVMRFLNGEVVRPEVIQLLKDMCQLDPELRPDATNILQRLREMKTLLDLEHEAEADMDVDMSM</sequence>
<feature type="domain" description="Protein kinase" evidence="7">
    <location>
        <begin position="1"/>
        <end position="487"/>
    </location>
</feature>
<gene>
    <name evidence="8" type="ORF">BG011_006590</name>
</gene>
<keyword evidence="1" id="KW-0808">Transferase</keyword>
<keyword evidence="3" id="KW-0418">Kinase</keyword>
<name>A0A9P6PVT4_9FUNG</name>
<proteinExistence type="inferred from homology"/>
<protein>
    <recommendedName>
        <fullName evidence="7">Protein kinase domain-containing protein</fullName>
    </recommendedName>
</protein>
<feature type="compositionally biased region" description="Basic and acidic residues" evidence="6">
    <location>
        <begin position="431"/>
        <end position="440"/>
    </location>
</feature>
<evidence type="ECO:0000256" key="5">
    <source>
        <dbReference type="ARBA" id="ARBA00037982"/>
    </source>
</evidence>
<dbReference type="Proteomes" id="UP000726737">
    <property type="component" value="Unassembled WGS sequence"/>
</dbReference>
<keyword evidence="2" id="KW-0547">Nucleotide-binding</keyword>
<dbReference type="PROSITE" id="PS50011">
    <property type="entry name" value="PROTEIN_KINASE_DOM"/>
    <property type="match status" value="1"/>
</dbReference>
<evidence type="ECO:0000256" key="2">
    <source>
        <dbReference type="ARBA" id="ARBA00022741"/>
    </source>
</evidence>
<keyword evidence="4" id="KW-0067">ATP-binding</keyword>
<dbReference type="GO" id="GO:0005634">
    <property type="term" value="C:nucleus"/>
    <property type="evidence" value="ECO:0007669"/>
    <property type="project" value="TreeGrafter"/>
</dbReference>
<dbReference type="GO" id="GO:0110031">
    <property type="term" value="P:negative regulation of G2/MI transition of meiotic cell cycle"/>
    <property type="evidence" value="ECO:0007669"/>
    <property type="project" value="TreeGrafter"/>
</dbReference>
<keyword evidence="9" id="KW-1185">Reference proteome</keyword>
<dbReference type="CDD" id="cd00180">
    <property type="entry name" value="PKc"/>
    <property type="match status" value="1"/>
</dbReference>
<dbReference type="GO" id="GO:0005524">
    <property type="term" value="F:ATP binding"/>
    <property type="evidence" value="ECO:0007669"/>
    <property type="project" value="UniProtKB-KW"/>
</dbReference>
<evidence type="ECO:0000313" key="8">
    <source>
        <dbReference type="EMBL" id="KAG0253055.1"/>
    </source>
</evidence>
<dbReference type="Gene3D" id="1.10.510.10">
    <property type="entry name" value="Transferase(Phosphotransferase) domain 1"/>
    <property type="match status" value="1"/>
</dbReference>